<evidence type="ECO:0000256" key="2">
    <source>
        <dbReference type="ARBA" id="ARBA00008114"/>
    </source>
</evidence>
<evidence type="ECO:0000313" key="11">
    <source>
        <dbReference type="Proteomes" id="UP001623591"/>
    </source>
</evidence>
<evidence type="ECO:0000256" key="1">
    <source>
        <dbReference type="ARBA" id="ARBA00004141"/>
    </source>
</evidence>
<dbReference type="InterPro" id="IPR002524">
    <property type="entry name" value="Cation_efflux"/>
</dbReference>
<dbReference type="InterPro" id="IPR058533">
    <property type="entry name" value="Cation_efflux_TM"/>
</dbReference>
<dbReference type="SUPFAM" id="SSF160240">
    <property type="entry name" value="Cation efflux protein cytoplasmic domain-like"/>
    <property type="match status" value="1"/>
</dbReference>
<dbReference type="PANTHER" id="PTHR43840:SF50">
    <property type="entry name" value="MANGANESE EFFLUX SYSTEM PROTEIN MNES"/>
    <property type="match status" value="1"/>
</dbReference>
<dbReference type="NCBIfam" id="TIGR01297">
    <property type="entry name" value="CDF"/>
    <property type="match status" value="1"/>
</dbReference>
<evidence type="ECO:0000256" key="3">
    <source>
        <dbReference type="ARBA" id="ARBA00022448"/>
    </source>
</evidence>
<dbReference type="PANTHER" id="PTHR43840">
    <property type="entry name" value="MITOCHONDRIAL METAL TRANSPORTER 1-RELATED"/>
    <property type="match status" value="1"/>
</dbReference>
<evidence type="ECO:0000256" key="5">
    <source>
        <dbReference type="ARBA" id="ARBA00022989"/>
    </source>
</evidence>
<keyword evidence="5 7" id="KW-1133">Transmembrane helix</keyword>
<feature type="domain" description="Cation efflux protein transmembrane" evidence="8">
    <location>
        <begin position="35"/>
        <end position="226"/>
    </location>
</feature>
<gene>
    <name evidence="10" type="ORF">ACJDUG_15445</name>
</gene>
<dbReference type="Proteomes" id="UP001623591">
    <property type="component" value="Unassembled WGS sequence"/>
</dbReference>
<protein>
    <submittedName>
        <fullName evidence="10">Cation diffusion facilitator family transporter</fullName>
    </submittedName>
</protein>
<keyword evidence="6 7" id="KW-0472">Membrane</keyword>
<evidence type="ECO:0000256" key="4">
    <source>
        <dbReference type="ARBA" id="ARBA00022692"/>
    </source>
</evidence>
<comment type="subcellular location">
    <subcellularLocation>
        <location evidence="1">Membrane</location>
        <topology evidence="1">Multi-pass membrane protein</topology>
    </subcellularLocation>
</comment>
<comment type="similarity">
    <text evidence="2">Belongs to the cation diffusion facilitator (CDF) transporter (TC 2.A.4) family.</text>
</comment>
<keyword evidence="4 7" id="KW-0812">Transmembrane</keyword>
<sequence length="393" mass="43996">MKVIFDFLIHKFVKDYKNVNSDKTREAYGALGGVVGIIINTTILTAELVIGLLLNSMAITADAFHNLTDALSSLVTIISFKFANKPADDKHPFGYGRIEYLTALLFSVAILVVGYEFLRSSVLRILHPVNVPFNFISFICMLLALPLQITLNRFTAYLGKIINSSALKASALESFTDILVLSMVTFSLLVTRFTSFPIDGYVAFVVSLFILHSGVELLRDTIGTLLGKAPSEEFVEELIKSLKEYPYILGVHDLVIHNYGPGRYMASLHAEVPYDVSIMDIHDVIDKAEKEVGDKYNIYLSIHMDPVKIDCPEVNLLKDEVQERLSKINGVLSIHDFRVVGKGEEKTLIFDAVINKSYALEEQKKLIEGQIQEAINTISPKYRGIVTLDREFH</sequence>
<dbReference type="Gene3D" id="1.20.1510.10">
    <property type="entry name" value="Cation efflux protein transmembrane domain"/>
    <property type="match status" value="1"/>
</dbReference>
<name>A0ABW8T9E6_9CLOT</name>
<feature type="transmembrane region" description="Helical" evidence="7">
    <location>
        <begin position="95"/>
        <end position="115"/>
    </location>
</feature>
<dbReference type="SUPFAM" id="SSF161111">
    <property type="entry name" value="Cation efflux protein transmembrane domain-like"/>
    <property type="match status" value="1"/>
</dbReference>
<dbReference type="Pfam" id="PF01545">
    <property type="entry name" value="Cation_efflux"/>
    <property type="match status" value="1"/>
</dbReference>
<proteinExistence type="inferred from homology"/>
<evidence type="ECO:0000313" key="10">
    <source>
        <dbReference type="EMBL" id="MFL0248347.1"/>
    </source>
</evidence>
<feature type="transmembrane region" description="Helical" evidence="7">
    <location>
        <begin position="135"/>
        <end position="154"/>
    </location>
</feature>
<organism evidence="10 11">
    <name type="scientific">Candidatus Clostridium stratigraminis</name>
    <dbReference type="NCBI Taxonomy" id="3381661"/>
    <lineage>
        <taxon>Bacteria</taxon>
        <taxon>Bacillati</taxon>
        <taxon>Bacillota</taxon>
        <taxon>Clostridia</taxon>
        <taxon>Eubacteriales</taxon>
        <taxon>Clostridiaceae</taxon>
        <taxon>Clostridium</taxon>
    </lineage>
</organism>
<dbReference type="Pfam" id="PF16916">
    <property type="entry name" value="ZT_dimer"/>
    <property type="match status" value="1"/>
</dbReference>
<dbReference type="EMBL" id="JBJHZZ010000016">
    <property type="protein sequence ID" value="MFL0248347.1"/>
    <property type="molecule type" value="Genomic_DNA"/>
</dbReference>
<dbReference type="RefSeq" id="WP_406770776.1">
    <property type="nucleotide sequence ID" value="NZ_JBJHZZ010000016.1"/>
</dbReference>
<keyword evidence="11" id="KW-1185">Reference proteome</keyword>
<dbReference type="Gene3D" id="3.30.70.1350">
    <property type="entry name" value="Cation efflux protein, cytoplasmic domain"/>
    <property type="match status" value="1"/>
</dbReference>
<keyword evidence="3" id="KW-0813">Transport</keyword>
<reference evidence="10 11" key="1">
    <citation type="submission" date="2024-11" db="EMBL/GenBank/DDBJ databases">
        <authorList>
            <person name="Heng Y.C."/>
            <person name="Lim A.C.H."/>
            <person name="Lee J.K.Y."/>
            <person name="Kittelmann S."/>
        </authorList>
    </citation>
    <scope>NUCLEOTIDE SEQUENCE [LARGE SCALE GENOMIC DNA]</scope>
    <source>
        <strain evidence="10 11">WILCCON 0185</strain>
    </source>
</reference>
<feature type="transmembrane region" description="Helical" evidence="7">
    <location>
        <begin position="27"/>
        <end position="51"/>
    </location>
</feature>
<dbReference type="InterPro" id="IPR027470">
    <property type="entry name" value="Cation_efflux_CTD"/>
</dbReference>
<feature type="domain" description="Cation efflux protein cytoplasmic" evidence="9">
    <location>
        <begin position="230"/>
        <end position="306"/>
    </location>
</feature>
<comment type="caution">
    <text evidence="10">The sequence shown here is derived from an EMBL/GenBank/DDBJ whole genome shotgun (WGS) entry which is preliminary data.</text>
</comment>
<evidence type="ECO:0000259" key="8">
    <source>
        <dbReference type="Pfam" id="PF01545"/>
    </source>
</evidence>
<dbReference type="InterPro" id="IPR050291">
    <property type="entry name" value="CDF_Transporter"/>
</dbReference>
<evidence type="ECO:0000256" key="7">
    <source>
        <dbReference type="SAM" id="Phobius"/>
    </source>
</evidence>
<dbReference type="InterPro" id="IPR027469">
    <property type="entry name" value="Cation_efflux_TMD_sf"/>
</dbReference>
<evidence type="ECO:0000256" key="6">
    <source>
        <dbReference type="ARBA" id="ARBA00023136"/>
    </source>
</evidence>
<evidence type="ECO:0000259" key="9">
    <source>
        <dbReference type="Pfam" id="PF16916"/>
    </source>
</evidence>
<accession>A0ABW8T9E6</accession>
<dbReference type="InterPro" id="IPR036837">
    <property type="entry name" value="Cation_efflux_CTD_sf"/>
</dbReference>